<keyword evidence="9 10" id="KW-0342">GTP-binding</keyword>
<evidence type="ECO:0000259" key="13">
    <source>
        <dbReference type="PROSITE" id="PS51721"/>
    </source>
</evidence>
<dbReference type="PANTHER" id="PTHR32120:SF10">
    <property type="entry name" value="SMALL RIBOSOMAL SUBUNIT BIOGENESIS GTPASE RSGA"/>
    <property type="match status" value="1"/>
</dbReference>
<dbReference type="GO" id="GO:0005525">
    <property type="term" value="F:GTP binding"/>
    <property type="evidence" value="ECO:0007669"/>
    <property type="project" value="UniProtKB-UniRule"/>
</dbReference>
<dbReference type="CDD" id="cd01854">
    <property type="entry name" value="YjeQ_EngC"/>
    <property type="match status" value="1"/>
</dbReference>
<keyword evidence="6 10" id="KW-0378">Hydrolase</keyword>
<evidence type="ECO:0000313" key="14">
    <source>
        <dbReference type="EMBL" id="UOB17025.1"/>
    </source>
</evidence>
<comment type="subunit">
    <text evidence="10">Monomer. Associates with 30S ribosomal subunit, binds 16S rRNA.</text>
</comment>
<feature type="region of interest" description="Disordered" evidence="11">
    <location>
        <begin position="339"/>
        <end position="363"/>
    </location>
</feature>
<keyword evidence="5 10" id="KW-0547">Nucleotide-binding</keyword>
<evidence type="ECO:0000256" key="6">
    <source>
        <dbReference type="ARBA" id="ARBA00022801"/>
    </source>
</evidence>
<reference evidence="14" key="1">
    <citation type="submission" date="2022-03" db="EMBL/GenBank/DDBJ databases">
        <title>Description of Abyssus ytuae gen. nov., sp. nov., a novel member of the family Flavobacteriaceae isolated from the sediment of Mariana Trench.</title>
        <authorList>
            <person name="Zhang J."/>
            <person name="Xu X."/>
        </authorList>
    </citation>
    <scope>NUCLEOTIDE SEQUENCE</scope>
    <source>
        <strain evidence="14">MT3330</strain>
    </source>
</reference>
<keyword evidence="8 10" id="KW-0694">RNA-binding</keyword>
<keyword evidence="3 10" id="KW-0479">Metal-binding</keyword>
<keyword evidence="2 10" id="KW-0690">Ribosome biogenesis</keyword>
<comment type="cofactor">
    <cofactor evidence="10">
        <name>Zn(2+)</name>
        <dbReference type="ChEBI" id="CHEBI:29105"/>
    </cofactor>
    <text evidence="10">Binds 1 zinc ion per subunit.</text>
</comment>
<dbReference type="InterPro" id="IPR004881">
    <property type="entry name" value="Ribosome_biogen_GTPase_RsgA"/>
</dbReference>
<name>A0A9E6ZMM0_9FLAO</name>
<evidence type="ECO:0000313" key="15">
    <source>
        <dbReference type="Proteomes" id="UP000831290"/>
    </source>
</evidence>
<sequence>MTATNNKKKTSLYDLGYNPIIDKIRQQKKLEAWEIGRVTAEHKERYSVKNENGEYESEIIGNLRFTVQNRLDFPAVGDWVTISGYDDSKALIHHILYRKNALKRQAVGKKGETQIIATNVDYAFIVEAVNRDFSINRFERYLAICYDANIEPVLILNKIDLLLETELNELVKKVKKRIPKVLLVLTSCNNEKGLLKIQKLIQKGKTYCFLGSSGVGKSSLINLISKNSYMKTGEISYSTDRGKHVTSHRELIVLEQGGILIDNPGMREVGVTDVKKGLENSFELITELSSKCKYKNCSHEHEKGCAVLLALQEGKIDNESYTNYLKMEKERKHFQYTEAEKRQQGKKMSKMIKQYKKGKKMGE</sequence>
<feature type="binding site" evidence="10">
    <location>
        <position position="305"/>
    </location>
    <ligand>
        <name>Zn(2+)</name>
        <dbReference type="ChEBI" id="CHEBI:29105"/>
    </ligand>
</feature>
<feature type="binding site" evidence="10">
    <location>
        <position position="292"/>
    </location>
    <ligand>
        <name>Zn(2+)</name>
        <dbReference type="ChEBI" id="CHEBI:29105"/>
    </ligand>
</feature>
<dbReference type="KEGG" id="fbm:MQE35_14955"/>
<dbReference type="Proteomes" id="UP000831290">
    <property type="component" value="Chromosome"/>
</dbReference>
<dbReference type="SUPFAM" id="SSF50249">
    <property type="entry name" value="Nucleic acid-binding proteins"/>
    <property type="match status" value="1"/>
</dbReference>
<evidence type="ECO:0000256" key="7">
    <source>
        <dbReference type="ARBA" id="ARBA00022833"/>
    </source>
</evidence>
<dbReference type="GO" id="GO:0046872">
    <property type="term" value="F:metal ion binding"/>
    <property type="evidence" value="ECO:0007669"/>
    <property type="project" value="UniProtKB-KW"/>
</dbReference>
<evidence type="ECO:0000256" key="8">
    <source>
        <dbReference type="ARBA" id="ARBA00022884"/>
    </source>
</evidence>
<dbReference type="NCBIfam" id="TIGR00157">
    <property type="entry name" value="ribosome small subunit-dependent GTPase A"/>
    <property type="match status" value="1"/>
</dbReference>
<evidence type="ECO:0000256" key="3">
    <source>
        <dbReference type="ARBA" id="ARBA00022723"/>
    </source>
</evidence>
<keyword evidence="7 10" id="KW-0862">Zinc</keyword>
<evidence type="ECO:0000256" key="4">
    <source>
        <dbReference type="ARBA" id="ARBA00022730"/>
    </source>
</evidence>
<dbReference type="AlphaFoldDB" id="A0A9E6ZMM0"/>
<feature type="binding site" evidence="10">
    <location>
        <begin position="211"/>
        <end position="219"/>
    </location>
    <ligand>
        <name>GTP</name>
        <dbReference type="ChEBI" id="CHEBI:37565"/>
    </ligand>
</feature>
<dbReference type="Gene3D" id="1.10.40.50">
    <property type="entry name" value="Probable gtpase engc, domain 3"/>
    <property type="match status" value="1"/>
</dbReference>
<evidence type="ECO:0000256" key="1">
    <source>
        <dbReference type="ARBA" id="ARBA00022490"/>
    </source>
</evidence>
<dbReference type="InterPro" id="IPR030378">
    <property type="entry name" value="G_CP_dom"/>
</dbReference>
<keyword evidence="1 10" id="KW-0963">Cytoplasm</keyword>
<dbReference type="InterPro" id="IPR012340">
    <property type="entry name" value="NA-bd_OB-fold"/>
</dbReference>
<proteinExistence type="inferred from homology"/>
<comment type="subcellular location">
    <subcellularLocation>
        <location evidence="10">Cytoplasm</location>
    </subcellularLocation>
</comment>
<dbReference type="EC" id="3.6.1.-" evidence="10"/>
<feature type="binding site" evidence="10">
    <location>
        <begin position="157"/>
        <end position="160"/>
    </location>
    <ligand>
        <name>GTP</name>
        <dbReference type="ChEBI" id="CHEBI:37565"/>
    </ligand>
</feature>
<dbReference type="SUPFAM" id="SSF52540">
    <property type="entry name" value="P-loop containing nucleoside triphosphate hydrolases"/>
    <property type="match status" value="1"/>
</dbReference>
<dbReference type="Pfam" id="PF03193">
    <property type="entry name" value="RsgA_GTPase"/>
    <property type="match status" value="1"/>
</dbReference>
<dbReference type="GO" id="GO:0042274">
    <property type="term" value="P:ribosomal small subunit biogenesis"/>
    <property type="evidence" value="ECO:0007669"/>
    <property type="project" value="UniProtKB-UniRule"/>
</dbReference>
<accession>A0A9E6ZMM0</accession>
<dbReference type="GO" id="GO:0005737">
    <property type="term" value="C:cytoplasm"/>
    <property type="evidence" value="ECO:0007669"/>
    <property type="project" value="UniProtKB-SubCell"/>
</dbReference>
<evidence type="ECO:0000256" key="5">
    <source>
        <dbReference type="ARBA" id="ARBA00022741"/>
    </source>
</evidence>
<comment type="function">
    <text evidence="10">One of several proteins that assist in the late maturation steps of the functional core of the 30S ribosomal subunit. Helps release RbfA from mature subunits. May play a role in the assembly of ribosomal proteins into the subunit. Circularly permuted GTPase that catalyzes slow GTP hydrolysis, GTPase activity is stimulated by the 30S ribosomal subunit.</text>
</comment>
<evidence type="ECO:0000256" key="2">
    <source>
        <dbReference type="ARBA" id="ARBA00022517"/>
    </source>
</evidence>
<feature type="binding site" evidence="10">
    <location>
        <position position="299"/>
    </location>
    <ligand>
        <name>Zn(2+)</name>
        <dbReference type="ChEBI" id="CHEBI:29105"/>
    </ligand>
</feature>
<evidence type="ECO:0000256" key="11">
    <source>
        <dbReference type="SAM" id="MobiDB-lite"/>
    </source>
</evidence>
<dbReference type="Gene3D" id="3.40.50.300">
    <property type="entry name" value="P-loop containing nucleotide triphosphate hydrolases"/>
    <property type="match status" value="1"/>
</dbReference>
<dbReference type="HAMAP" id="MF_01820">
    <property type="entry name" value="GTPase_RsgA"/>
    <property type="match status" value="1"/>
</dbReference>
<keyword evidence="4 10" id="KW-0699">rRNA-binding</keyword>
<dbReference type="Gene3D" id="2.40.50.140">
    <property type="entry name" value="Nucleic acid-binding proteins"/>
    <property type="match status" value="1"/>
</dbReference>
<protein>
    <recommendedName>
        <fullName evidence="10">Small ribosomal subunit biogenesis GTPase RsgA</fullName>
        <ecNumber evidence="10">3.6.1.-</ecNumber>
    </recommendedName>
</protein>
<evidence type="ECO:0000256" key="10">
    <source>
        <dbReference type="HAMAP-Rule" id="MF_01820"/>
    </source>
</evidence>
<feature type="binding site" evidence="10">
    <location>
        <position position="297"/>
    </location>
    <ligand>
        <name>Zn(2+)</name>
        <dbReference type="ChEBI" id="CHEBI:29105"/>
    </ligand>
</feature>
<dbReference type="PROSITE" id="PS50936">
    <property type="entry name" value="ENGC_GTPASE"/>
    <property type="match status" value="1"/>
</dbReference>
<dbReference type="GO" id="GO:0003924">
    <property type="term" value="F:GTPase activity"/>
    <property type="evidence" value="ECO:0007669"/>
    <property type="project" value="UniProtKB-UniRule"/>
</dbReference>
<feature type="compositionally biased region" description="Basic residues" evidence="11">
    <location>
        <begin position="344"/>
        <end position="363"/>
    </location>
</feature>
<dbReference type="InterPro" id="IPR027417">
    <property type="entry name" value="P-loop_NTPase"/>
</dbReference>
<comment type="similarity">
    <text evidence="10">Belongs to the TRAFAC class YlqF/YawG GTPase family. RsgA subfamily.</text>
</comment>
<gene>
    <name evidence="10 14" type="primary">rsgA</name>
    <name evidence="14" type="ORF">MQE35_14955</name>
</gene>
<organism evidence="14 15">
    <name type="scientific">Abyssalbus ytuae</name>
    <dbReference type="NCBI Taxonomy" id="2926907"/>
    <lineage>
        <taxon>Bacteria</taxon>
        <taxon>Pseudomonadati</taxon>
        <taxon>Bacteroidota</taxon>
        <taxon>Flavobacteriia</taxon>
        <taxon>Flavobacteriales</taxon>
        <taxon>Flavobacteriaceae</taxon>
        <taxon>Abyssalbus</taxon>
    </lineage>
</organism>
<dbReference type="EMBL" id="CP094358">
    <property type="protein sequence ID" value="UOB17025.1"/>
    <property type="molecule type" value="Genomic_DNA"/>
</dbReference>
<dbReference type="PROSITE" id="PS51721">
    <property type="entry name" value="G_CP"/>
    <property type="match status" value="1"/>
</dbReference>
<dbReference type="RefSeq" id="WP_255842288.1">
    <property type="nucleotide sequence ID" value="NZ_CP094358.1"/>
</dbReference>
<keyword evidence="15" id="KW-1185">Reference proteome</keyword>
<feature type="domain" description="CP-type G" evidence="13">
    <location>
        <begin position="109"/>
        <end position="269"/>
    </location>
</feature>
<dbReference type="InterPro" id="IPR010914">
    <property type="entry name" value="RsgA_GTPase_dom"/>
</dbReference>
<feature type="domain" description="EngC GTPase" evidence="12">
    <location>
        <begin position="118"/>
        <end position="267"/>
    </location>
</feature>
<dbReference type="PANTHER" id="PTHR32120">
    <property type="entry name" value="SMALL RIBOSOMAL SUBUNIT BIOGENESIS GTPASE RSGA"/>
    <property type="match status" value="1"/>
</dbReference>
<evidence type="ECO:0000259" key="12">
    <source>
        <dbReference type="PROSITE" id="PS50936"/>
    </source>
</evidence>
<evidence type="ECO:0000256" key="9">
    <source>
        <dbReference type="ARBA" id="ARBA00023134"/>
    </source>
</evidence>
<dbReference type="GO" id="GO:0019843">
    <property type="term" value="F:rRNA binding"/>
    <property type="evidence" value="ECO:0007669"/>
    <property type="project" value="UniProtKB-KW"/>
</dbReference>